<dbReference type="Gene3D" id="2.30.30.40">
    <property type="entry name" value="SH3 Domains"/>
    <property type="match status" value="1"/>
</dbReference>
<dbReference type="GO" id="GO:0009253">
    <property type="term" value="P:peptidoglycan catabolic process"/>
    <property type="evidence" value="ECO:0007669"/>
    <property type="project" value="InterPro"/>
</dbReference>
<dbReference type="GO" id="GO:0042742">
    <property type="term" value="P:defense response to bacterium"/>
    <property type="evidence" value="ECO:0007669"/>
    <property type="project" value="UniProtKB-KW"/>
</dbReference>
<dbReference type="InterPro" id="IPR002196">
    <property type="entry name" value="Glyco_hydro_24"/>
</dbReference>
<keyword evidence="4 7" id="KW-0378">Hydrolase</keyword>
<dbReference type="GO" id="GO:0016998">
    <property type="term" value="P:cell wall macromolecule catabolic process"/>
    <property type="evidence" value="ECO:0007669"/>
    <property type="project" value="InterPro"/>
</dbReference>
<dbReference type="GO" id="GO:0031640">
    <property type="term" value="P:killing of cells of another organism"/>
    <property type="evidence" value="ECO:0007669"/>
    <property type="project" value="UniProtKB-KW"/>
</dbReference>
<dbReference type="GO" id="GO:0003796">
    <property type="term" value="F:lysozyme activity"/>
    <property type="evidence" value="ECO:0007669"/>
    <property type="project" value="UniProtKB-EC"/>
</dbReference>
<dbReference type="EMBL" id="CP014671">
    <property type="protein sequence ID" value="ANX02913.1"/>
    <property type="molecule type" value="Genomic_DNA"/>
</dbReference>
<dbReference type="InterPro" id="IPR023346">
    <property type="entry name" value="Lysozyme-like_dom_sf"/>
</dbReference>
<dbReference type="InterPro" id="IPR033907">
    <property type="entry name" value="Endolysin_autolysin"/>
</dbReference>
<dbReference type="EC" id="3.2.1.17" evidence="7"/>
<dbReference type="KEGG" id="gbi:PG2T_01020"/>
<proteinExistence type="inferred from homology"/>
<dbReference type="Pfam" id="PF00959">
    <property type="entry name" value="Phage_lysozyme"/>
    <property type="match status" value="1"/>
</dbReference>
<keyword evidence="2 7" id="KW-0929">Antimicrobial</keyword>
<dbReference type="PANTHER" id="PTHR38107">
    <property type="match status" value="1"/>
</dbReference>
<keyword evidence="3 7" id="KW-0081">Bacteriolytic enzyme</keyword>
<reference evidence="10" key="1">
    <citation type="submission" date="2016-03" db="EMBL/GenBank/DDBJ databases">
        <title>Complete genome sequence of Solimmundus cernigliae, representing a novel lineage of polycyclic aromatic hydrocarbon degraders within the Gammaproteobacteria.</title>
        <authorList>
            <person name="Singleton D.R."/>
            <person name="Dickey A.N."/>
            <person name="Scholl E.H."/>
            <person name="Wright F.A."/>
            <person name="Aitken M.D."/>
        </authorList>
    </citation>
    <scope>NUCLEOTIDE SEQUENCE [LARGE SCALE GENOMIC DNA]</scope>
    <source>
        <strain evidence="10">TR3.2</strain>
    </source>
</reference>
<evidence type="ECO:0000313" key="10">
    <source>
        <dbReference type="Proteomes" id="UP000092952"/>
    </source>
</evidence>
<feature type="domain" description="SH3b" evidence="8">
    <location>
        <begin position="181"/>
        <end position="234"/>
    </location>
</feature>
<dbReference type="CDD" id="cd00737">
    <property type="entry name" value="lyz_endolysin_autolysin"/>
    <property type="match status" value="1"/>
</dbReference>
<dbReference type="Gene3D" id="1.10.530.40">
    <property type="match status" value="1"/>
</dbReference>
<gene>
    <name evidence="9" type="ORF">PG2T_01020</name>
</gene>
<dbReference type="AlphaFoldDB" id="A0A1B1YQ87"/>
<evidence type="ECO:0000256" key="5">
    <source>
        <dbReference type="ARBA" id="ARBA00023200"/>
    </source>
</evidence>
<protein>
    <recommendedName>
        <fullName evidence="7">Lysozyme</fullName>
        <ecNumber evidence="7">3.2.1.17</ecNumber>
    </recommendedName>
</protein>
<dbReference type="InterPro" id="IPR051018">
    <property type="entry name" value="Bacteriophage_GH24"/>
</dbReference>
<dbReference type="InParanoid" id="A0A1B1YQ87"/>
<dbReference type="PANTHER" id="PTHR38107:SF3">
    <property type="entry name" value="LYSOZYME RRRD-RELATED"/>
    <property type="match status" value="1"/>
</dbReference>
<keyword evidence="6 7" id="KW-0326">Glycosidase</keyword>
<accession>A0A1B1YQ87</accession>
<comment type="catalytic activity">
    <reaction evidence="1 7">
        <text>Hydrolysis of (1-&gt;4)-beta-linkages between N-acetylmuramic acid and N-acetyl-D-glucosamine residues in a peptidoglycan and between N-acetyl-D-glucosamine residues in chitodextrins.</text>
        <dbReference type="EC" id="3.2.1.17"/>
    </reaction>
</comment>
<evidence type="ECO:0000256" key="1">
    <source>
        <dbReference type="ARBA" id="ARBA00000632"/>
    </source>
</evidence>
<sequence>MPRPVNDAGLDLVRTFEGLRTDAYRCPAGVWTIGYGHTGDVQPGQSITARQAEKILRDDLAACGGQVEGLISVPLSDCQYAALVSFVFNAGAGALRSSTLRRRLNAGDYDCVPSELAKWVKAIDPNTGRKVSLAGLVRRRAAEGELWLREAGDDAFRASPDMPQRVQADEQRATSRVNARSGLRLRSGPGLEHEVLRLLPLGTEVFVEREINGWAAVDLEGDGAIDGFLSQAFLAPVTV</sequence>
<dbReference type="Pfam" id="PF08239">
    <property type="entry name" value="SH3_3"/>
    <property type="match status" value="1"/>
</dbReference>
<dbReference type="STRING" id="1810504.PG2T_01020"/>
<dbReference type="InterPro" id="IPR003646">
    <property type="entry name" value="SH3-like_bac-type"/>
</dbReference>
<dbReference type="InterPro" id="IPR034690">
    <property type="entry name" value="Endolysin_T4_type"/>
</dbReference>
<name>A0A1B1YQ87_9GAMM</name>
<dbReference type="RefSeq" id="WP_068802426.1">
    <property type="nucleotide sequence ID" value="NZ_CP014671.1"/>
</dbReference>
<evidence type="ECO:0000256" key="3">
    <source>
        <dbReference type="ARBA" id="ARBA00022638"/>
    </source>
</evidence>
<evidence type="ECO:0000259" key="8">
    <source>
        <dbReference type="Pfam" id="PF08239"/>
    </source>
</evidence>
<keyword evidence="5" id="KW-1035">Host cytoplasm</keyword>
<evidence type="ECO:0000256" key="6">
    <source>
        <dbReference type="ARBA" id="ARBA00023295"/>
    </source>
</evidence>
<dbReference type="SUPFAM" id="SSF53955">
    <property type="entry name" value="Lysozyme-like"/>
    <property type="match status" value="1"/>
</dbReference>
<dbReference type="Proteomes" id="UP000092952">
    <property type="component" value="Chromosome"/>
</dbReference>
<evidence type="ECO:0000256" key="4">
    <source>
        <dbReference type="ARBA" id="ARBA00022801"/>
    </source>
</evidence>
<dbReference type="InterPro" id="IPR023347">
    <property type="entry name" value="Lysozyme_dom_sf"/>
</dbReference>
<keyword evidence="10" id="KW-1185">Reference proteome</keyword>
<evidence type="ECO:0000256" key="7">
    <source>
        <dbReference type="RuleBase" id="RU003788"/>
    </source>
</evidence>
<dbReference type="FunCoup" id="A0A1B1YQ87">
    <property type="interactions" value="8"/>
</dbReference>
<comment type="similarity">
    <text evidence="7">Belongs to the glycosyl hydrolase 24 family.</text>
</comment>
<evidence type="ECO:0000256" key="2">
    <source>
        <dbReference type="ARBA" id="ARBA00022529"/>
    </source>
</evidence>
<dbReference type="OrthoDB" id="9091992at2"/>
<organism evidence="9 10">
    <name type="scientific">Immundisolibacter cernigliae</name>
    <dbReference type="NCBI Taxonomy" id="1810504"/>
    <lineage>
        <taxon>Bacteria</taxon>
        <taxon>Pseudomonadati</taxon>
        <taxon>Pseudomonadota</taxon>
        <taxon>Gammaproteobacteria</taxon>
        <taxon>Immundisolibacterales</taxon>
        <taxon>Immundisolibacteraceae</taxon>
        <taxon>Immundisolibacter</taxon>
    </lineage>
</organism>
<dbReference type="HAMAP" id="MF_04110">
    <property type="entry name" value="ENDOLYSIN_T4"/>
    <property type="match status" value="1"/>
</dbReference>
<evidence type="ECO:0000313" key="9">
    <source>
        <dbReference type="EMBL" id="ANX02913.1"/>
    </source>
</evidence>